<dbReference type="SUPFAM" id="SSF56601">
    <property type="entry name" value="beta-lactamase/transpeptidase-like"/>
    <property type="match status" value="1"/>
</dbReference>
<dbReference type="InterPro" id="IPR012338">
    <property type="entry name" value="Beta-lactam/transpept-like"/>
</dbReference>
<keyword evidence="5" id="KW-0966">Cell projection</keyword>
<comment type="subcellular location">
    <subcellularLocation>
        <location evidence="1">Cell projection</location>
        <location evidence="1">Cilium</location>
    </subcellularLocation>
    <subcellularLocation>
        <location evidence="2">Cytoplasm</location>
    </subcellularLocation>
</comment>
<evidence type="ECO:0000256" key="5">
    <source>
        <dbReference type="ARBA" id="ARBA00023273"/>
    </source>
</evidence>
<evidence type="ECO:0000313" key="8">
    <source>
        <dbReference type="EMBL" id="GGW91100.1"/>
    </source>
</evidence>
<dbReference type="InterPro" id="IPR013783">
    <property type="entry name" value="Ig-like_fold"/>
</dbReference>
<organism evidence="8 9">
    <name type="scientific">Alteromonas halophila</name>
    <dbReference type="NCBI Taxonomy" id="516698"/>
    <lineage>
        <taxon>Bacteria</taxon>
        <taxon>Pseudomonadati</taxon>
        <taxon>Pseudomonadota</taxon>
        <taxon>Gammaproteobacteria</taxon>
        <taxon>Alteromonadales</taxon>
        <taxon>Alteromonadaceae</taxon>
        <taxon>Alteromonas/Salinimonas group</taxon>
        <taxon>Alteromonas</taxon>
    </lineage>
</organism>
<dbReference type="Gene3D" id="3.40.710.10">
    <property type="entry name" value="DD-peptidase/beta-lactamase superfamily"/>
    <property type="match status" value="1"/>
</dbReference>
<feature type="domain" description="HYDIN/VesB/CFA65-like Ig-like" evidence="7">
    <location>
        <begin position="309"/>
        <end position="407"/>
    </location>
</feature>
<evidence type="ECO:0000256" key="6">
    <source>
        <dbReference type="SAM" id="SignalP"/>
    </source>
</evidence>
<dbReference type="NCBIfam" id="NF012200">
    <property type="entry name" value="choice_anch_D"/>
    <property type="match status" value="1"/>
</dbReference>
<evidence type="ECO:0000256" key="3">
    <source>
        <dbReference type="ARBA" id="ARBA00022490"/>
    </source>
</evidence>
<evidence type="ECO:0000256" key="2">
    <source>
        <dbReference type="ARBA" id="ARBA00004496"/>
    </source>
</evidence>
<accession>A0A918JPR5</accession>
<evidence type="ECO:0000256" key="4">
    <source>
        <dbReference type="ARBA" id="ARBA00023069"/>
    </source>
</evidence>
<protein>
    <recommendedName>
        <fullName evidence="7">HYDIN/VesB/CFA65-like Ig-like domain-containing protein</fullName>
    </recommendedName>
</protein>
<evidence type="ECO:0000313" key="9">
    <source>
        <dbReference type="Proteomes" id="UP000631300"/>
    </source>
</evidence>
<dbReference type="InterPro" id="IPR053879">
    <property type="entry name" value="HYDIN_VesB_CFA65-like_Ig"/>
</dbReference>
<dbReference type="Proteomes" id="UP000631300">
    <property type="component" value="Unassembled WGS sequence"/>
</dbReference>
<name>A0A918JPR5_9ALTE</name>
<evidence type="ECO:0000256" key="1">
    <source>
        <dbReference type="ARBA" id="ARBA00004138"/>
    </source>
</evidence>
<dbReference type="Pfam" id="PF22544">
    <property type="entry name" value="HYDIN_VesB_CFA65-like_Ig"/>
    <property type="match status" value="1"/>
</dbReference>
<dbReference type="EMBL" id="BMXP01000007">
    <property type="protein sequence ID" value="GGW91100.1"/>
    <property type="molecule type" value="Genomic_DNA"/>
</dbReference>
<evidence type="ECO:0000259" key="7">
    <source>
        <dbReference type="Pfam" id="PF22544"/>
    </source>
</evidence>
<dbReference type="AlphaFoldDB" id="A0A918JPR5"/>
<keyword evidence="4" id="KW-0969">Cilium</keyword>
<sequence length="975" mass="104090">MFNWQYYLFSVACACLAACASADTIVDEDFQSAAYSSWAASGDGSDSINLYQGNYSVRHDGLRTLTLATSSQSYQNVALSMDVAATNLVQGDSCHAEVSDDGGATWQTVGIIGASDANGSFTTFTQDTGLDNVAELLLRFRAYTLYGHYCYADNIMLTGQAGSPGVVFEDTFQDGEYSNWQLSGDGSDTANAYQGNYSLRLDGLRQAQFTASTQNYENVTLSVDLGALYLVSGDSCHGEYSLDNGNTWVSLIEVTSNQDDGSLYTGTVSSGLDNASELLLRFRANTLYGNFCYGDNVSLTGSPTSATGPLLSVSGTTDIGPVEVGQTAQTELTLQNSGDEALSIGTLAALSAPFSLSNDTCSSQTLTPTASCQLTVTFTPDTDGAQSTTLLVPSNTASSPASITVSGTGLSASACAFDCLTGSGNTARSELTYATLSNTSALSLVDYQHYGVPAEAANPGNTLEGTLSLTVSPGTLTEQGTALASAYTNPDSLPPFTFDFVQYGTHVLPVERQVVNTGHTAWEWVLLPGRVWNESTDNGYSRVALPFALQEINANCTHNGVMTFLFKDDGSVSQVAYQIAQETCEYFKYNLHGKVSADFTPGEVSERATVINRYVQEYANRLPVKPLSALVTDYPAAGIVTANIGSDQSASHLSAYGVLVDGTHYRGACQTRYGLYPFCNVMALPSYSTAKTIVAGLGVMRAEQAFGGSQQDLTVSSYVSACSGSQWQDVTLLNTLDMATGNYDSNQDSADEGAQKTVDDFFLVASHADKIAHSCAYPRKTAPGTQFVYHTSDTYIVSRLLQQYYEQQAGSGADYFTDLLVEDIFKPLYLSPLSYASKRTYDSQAQVWGGFGLTLTGDDFVKLGQFMGQGAGQLGGQTVLDPTLLAEAMQQTSNRGLSTAPGSRYQHSVWAYDLSASTEVTCTTSTWIPYMSGFGGIGVVMLPNDMVYYYVSDNNQYGFTKSLKELEKISPICGQ</sequence>
<gene>
    <name evidence="8" type="ORF">GCM10007391_26770</name>
</gene>
<proteinExistence type="predicted"/>
<feature type="signal peptide" evidence="6">
    <location>
        <begin position="1"/>
        <end position="22"/>
    </location>
</feature>
<reference evidence="8" key="1">
    <citation type="journal article" date="2014" name="Int. J. Syst. Evol. Microbiol.">
        <title>Complete genome sequence of Corynebacterium casei LMG S-19264T (=DSM 44701T), isolated from a smear-ripened cheese.</title>
        <authorList>
            <consortium name="US DOE Joint Genome Institute (JGI-PGF)"/>
            <person name="Walter F."/>
            <person name="Albersmeier A."/>
            <person name="Kalinowski J."/>
            <person name="Ruckert C."/>
        </authorList>
    </citation>
    <scope>NUCLEOTIDE SEQUENCE</scope>
    <source>
        <strain evidence="8">KCTC 22164</strain>
    </source>
</reference>
<keyword evidence="9" id="KW-1185">Reference proteome</keyword>
<dbReference type="GO" id="GO:0005737">
    <property type="term" value="C:cytoplasm"/>
    <property type="evidence" value="ECO:0007669"/>
    <property type="project" value="UniProtKB-SubCell"/>
</dbReference>
<comment type="caution">
    <text evidence="8">The sequence shown here is derived from an EMBL/GenBank/DDBJ whole genome shotgun (WGS) entry which is preliminary data.</text>
</comment>
<dbReference type="RefSeq" id="WP_189407256.1">
    <property type="nucleotide sequence ID" value="NZ_BMXP01000007.1"/>
</dbReference>
<feature type="chain" id="PRO_5037517323" description="HYDIN/VesB/CFA65-like Ig-like domain-containing protein" evidence="6">
    <location>
        <begin position="23"/>
        <end position="975"/>
    </location>
</feature>
<keyword evidence="3" id="KW-0963">Cytoplasm</keyword>
<reference evidence="8" key="2">
    <citation type="submission" date="2020-09" db="EMBL/GenBank/DDBJ databases">
        <authorList>
            <person name="Sun Q."/>
            <person name="Kim S."/>
        </authorList>
    </citation>
    <scope>NUCLEOTIDE SEQUENCE</scope>
    <source>
        <strain evidence="8">KCTC 22164</strain>
    </source>
</reference>
<dbReference type="Gene3D" id="2.60.40.10">
    <property type="entry name" value="Immunoglobulins"/>
    <property type="match status" value="1"/>
</dbReference>
<keyword evidence="6" id="KW-0732">Signal</keyword>